<comment type="caution">
    <text evidence="7">The sequence shown here is derived from an EMBL/GenBank/DDBJ whole genome shotgun (WGS) entry which is preliminary data.</text>
</comment>
<comment type="similarity">
    <text evidence="1">Belongs to the leucine-binding protein family.</text>
</comment>
<name>A0A2U1CRL3_9BURK</name>
<evidence type="ECO:0000259" key="6">
    <source>
        <dbReference type="Pfam" id="PF13458"/>
    </source>
</evidence>
<dbReference type="EMBL" id="QEKO01000001">
    <property type="protein sequence ID" value="PVY68441.1"/>
    <property type="molecule type" value="Genomic_DNA"/>
</dbReference>
<evidence type="ECO:0000256" key="1">
    <source>
        <dbReference type="ARBA" id="ARBA00010062"/>
    </source>
</evidence>
<accession>A0A2U1CRL3</accession>
<dbReference type="OrthoDB" id="9794826at2"/>
<dbReference type="STRING" id="1231391.GCA_000308195_02860"/>
<keyword evidence="8" id="KW-1185">Reference proteome</keyword>
<feature type="domain" description="Leucine-binding protein" evidence="6">
    <location>
        <begin position="27"/>
        <end position="356"/>
    </location>
</feature>
<dbReference type="RefSeq" id="WP_116517560.1">
    <property type="nucleotide sequence ID" value="NZ_JACCEX010000001.1"/>
</dbReference>
<proteinExistence type="inferred from homology"/>
<dbReference type="GO" id="GO:0006865">
    <property type="term" value="P:amino acid transport"/>
    <property type="evidence" value="ECO:0007669"/>
    <property type="project" value="UniProtKB-KW"/>
</dbReference>
<dbReference type="Proteomes" id="UP000246145">
    <property type="component" value="Unassembled WGS sequence"/>
</dbReference>
<sequence>MKKLIYALSLAAAVTLPGAATAQAKPPVKLGYITATTGPLGAYGKAQSLMVKLAVEDVNAAGGVNGSLIEVEEADAQMDPGQAVLLFRKFAGEDILGVVGPMTGTQWETVSSLANRLGLPAITATASKPGITVRPWTIRLQPPDDLFIADGFKDFHRIYPDIRRVVIVADVREASGKAGAEAYEQLAKEAGIEVVEIVEFSTRATDLSPVAIKVKGLNPDAILVSALGPNALMLAKEFKVQKVDVPVLGNSLIWPGPFVYTVGDNGKNWHTIGFTTMDSSTGDNALNASVVKRFLEQADSTMGQPANSANWSMSYDAVLLYADIMRRNHIDGNTPAKEAREIIKDAFMKLDTFSGIQTYTFRDTGDAHIPGRVLIVDTDKHVWKFASDK</sequence>
<evidence type="ECO:0000313" key="8">
    <source>
        <dbReference type="Proteomes" id="UP000246145"/>
    </source>
</evidence>
<dbReference type="PANTHER" id="PTHR30483">
    <property type="entry name" value="LEUCINE-SPECIFIC-BINDING PROTEIN"/>
    <property type="match status" value="1"/>
</dbReference>
<dbReference type="PANTHER" id="PTHR30483:SF6">
    <property type="entry name" value="PERIPLASMIC BINDING PROTEIN OF ABC TRANSPORTER FOR NATURAL AMINO ACIDS"/>
    <property type="match status" value="1"/>
</dbReference>
<keyword evidence="4" id="KW-0029">Amino-acid transport</keyword>
<keyword evidence="3 5" id="KW-0732">Signal</keyword>
<dbReference type="PRINTS" id="PR00337">
    <property type="entry name" value="LEUILEVALBP"/>
</dbReference>
<protein>
    <submittedName>
        <fullName evidence="7">ABC-type branched-subunit amino acid transport system substrate-binding protein</fullName>
    </submittedName>
</protein>
<organism evidence="7 8">
    <name type="scientific">Pusillimonas noertemannii</name>
    <dbReference type="NCBI Taxonomy" id="305977"/>
    <lineage>
        <taxon>Bacteria</taxon>
        <taxon>Pseudomonadati</taxon>
        <taxon>Pseudomonadota</taxon>
        <taxon>Betaproteobacteria</taxon>
        <taxon>Burkholderiales</taxon>
        <taxon>Alcaligenaceae</taxon>
        <taxon>Pusillimonas</taxon>
    </lineage>
</organism>
<keyword evidence="2" id="KW-0813">Transport</keyword>
<dbReference type="InterPro" id="IPR000709">
    <property type="entry name" value="Leu_Ile_Val-bd"/>
</dbReference>
<dbReference type="AlphaFoldDB" id="A0A2U1CRL3"/>
<dbReference type="Pfam" id="PF13458">
    <property type="entry name" value="Peripla_BP_6"/>
    <property type="match status" value="1"/>
</dbReference>
<gene>
    <name evidence="7" type="ORF">C7440_0843</name>
</gene>
<feature type="signal peptide" evidence="5">
    <location>
        <begin position="1"/>
        <end position="22"/>
    </location>
</feature>
<evidence type="ECO:0000256" key="3">
    <source>
        <dbReference type="ARBA" id="ARBA00022729"/>
    </source>
</evidence>
<reference evidence="7 8" key="1">
    <citation type="submission" date="2018-04" db="EMBL/GenBank/DDBJ databases">
        <title>Genomic Encyclopedia of Type Strains, Phase IV (KMG-IV): sequencing the most valuable type-strain genomes for metagenomic binning, comparative biology and taxonomic classification.</title>
        <authorList>
            <person name="Goeker M."/>
        </authorList>
    </citation>
    <scope>NUCLEOTIDE SEQUENCE [LARGE SCALE GENOMIC DNA]</scope>
    <source>
        <strain evidence="7 8">DSM 10065</strain>
    </source>
</reference>
<dbReference type="SUPFAM" id="SSF53822">
    <property type="entry name" value="Periplasmic binding protein-like I"/>
    <property type="match status" value="1"/>
</dbReference>
<evidence type="ECO:0000256" key="5">
    <source>
        <dbReference type="SAM" id="SignalP"/>
    </source>
</evidence>
<evidence type="ECO:0000256" key="4">
    <source>
        <dbReference type="ARBA" id="ARBA00022970"/>
    </source>
</evidence>
<dbReference type="InterPro" id="IPR028082">
    <property type="entry name" value="Peripla_BP_I"/>
</dbReference>
<dbReference type="InterPro" id="IPR051010">
    <property type="entry name" value="BCAA_transport"/>
</dbReference>
<feature type="chain" id="PRO_5015428104" evidence="5">
    <location>
        <begin position="23"/>
        <end position="389"/>
    </location>
</feature>
<dbReference type="Gene3D" id="3.40.50.2300">
    <property type="match status" value="2"/>
</dbReference>
<dbReference type="InterPro" id="IPR028081">
    <property type="entry name" value="Leu-bd"/>
</dbReference>
<evidence type="ECO:0000256" key="2">
    <source>
        <dbReference type="ARBA" id="ARBA00022448"/>
    </source>
</evidence>
<evidence type="ECO:0000313" key="7">
    <source>
        <dbReference type="EMBL" id="PVY68441.1"/>
    </source>
</evidence>